<dbReference type="Proteomes" id="UP000516618">
    <property type="component" value="Segment"/>
</dbReference>
<reference evidence="1 2" key="1">
    <citation type="submission" date="2020-07" db="EMBL/GenBank/DDBJ databases">
        <authorList>
            <person name="Chamarti P.R."/>
            <person name="Doran G.M."/>
            <person name="Fairchild A.S."/>
            <person name="Gay E.L."/>
            <person name="Gollmer S."/>
            <person name="Huffman M.G."/>
            <person name="Kistler A."/>
            <person name="Malek C.E."/>
            <person name="Marar C.I."/>
            <person name="Modi A."/>
            <person name="Nisperos M.R."/>
            <person name="Reddy N."/>
            <person name="Riley H.L."/>
            <person name="Rudy S."/>
            <person name="Shin J."/>
            <person name="Wang Y."/>
            <person name="Xu J."/>
            <person name="Young J."/>
            <person name="Butela K.A."/>
            <person name="Garlena R.A."/>
            <person name="Russell D.A."/>
            <person name="Pope W.H."/>
            <person name="Jacobs-Sera D."/>
            <person name="Hatfull G.F."/>
        </authorList>
    </citation>
    <scope>NUCLEOTIDE SEQUENCE [LARGE SCALE GENOMIC DNA]</scope>
</reference>
<accession>A0A7L7SUY3</accession>
<keyword evidence="2" id="KW-1185">Reference proteome</keyword>
<proteinExistence type="predicted"/>
<organism evidence="1 2">
    <name type="scientific">Gordonia phage MichaelScott</name>
    <dbReference type="NCBI Taxonomy" id="2759395"/>
    <lineage>
        <taxon>Viruses</taxon>
        <taxon>Duplodnaviria</taxon>
        <taxon>Heunggongvirae</taxon>
        <taxon>Uroviricota</taxon>
        <taxon>Caudoviricetes</taxon>
        <taxon>Beenievirus</taxon>
        <taxon>Beenievirus michaelscott</taxon>
    </lineage>
</organism>
<dbReference type="RefSeq" id="YP_010654615.1">
    <property type="nucleotide sequence ID" value="NC_070813.1"/>
</dbReference>
<protein>
    <submittedName>
        <fullName evidence="1">Uncharacterized protein</fullName>
    </submittedName>
</protein>
<dbReference type="KEGG" id="vg:77930465"/>
<name>A0A7L7SUY3_9CAUD</name>
<dbReference type="EMBL" id="MT771346">
    <property type="protein sequence ID" value="QOC56305.1"/>
    <property type="molecule type" value="Genomic_DNA"/>
</dbReference>
<gene>
    <name evidence="1" type="primary">63</name>
    <name evidence="1" type="ORF">SEA_MICHAELSCOTT_63</name>
</gene>
<dbReference type="GeneID" id="77930465"/>
<sequence length="103" mass="11024">MSDDVRADARRLLSGITPGPWVAEYSREQGNCVIPADAQSTREAVAVTRLYHQVADAEFIAAAPALVDRLLAELDQHHDGALIDADNVDTLLEDLARMVAGGA</sequence>
<evidence type="ECO:0000313" key="2">
    <source>
        <dbReference type="Proteomes" id="UP000516618"/>
    </source>
</evidence>
<evidence type="ECO:0000313" key="1">
    <source>
        <dbReference type="EMBL" id="QOC56305.1"/>
    </source>
</evidence>